<evidence type="ECO:0000313" key="2">
    <source>
        <dbReference type="EMBL" id="OON20954.1"/>
    </source>
</evidence>
<dbReference type="EMBL" id="KV892356">
    <property type="protein sequence ID" value="OON20954.1"/>
    <property type="molecule type" value="Genomic_DNA"/>
</dbReference>
<gene>
    <name evidence="2" type="ORF">X801_03156</name>
</gene>
<feature type="domain" description="Reverse transcriptase" evidence="1">
    <location>
        <begin position="11"/>
        <end position="98"/>
    </location>
</feature>
<dbReference type="FunFam" id="3.30.70.270:FF:000003">
    <property type="entry name" value="Transposon Ty3-G Gag-Pol polyprotein"/>
    <property type="match status" value="1"/>
</dbReference>
<dbReference type="InterPro" id="IPR050951">
    <property type="entry name" value="Retrovirus_Pol_polyprotein"/>
</dbReference>
<dbReference type="InterPro" id="IPR043128">
    <property type="entry name" value="Rev_trsase/Diguanyl_cyclase"/>
</dbReference>
<dbReference type="InterPro" id="IPR000477">
    <property type="entry name" value="RT_dom"/>
</dbReference>
<dbReference type="Pfam" id="PF00078">
    <property type="entry name" value="RVT_1"/>
    <property type="match status" value="1"/>
</dbReference>
<feature type="non-terminal residue" evidence="2">
    <location>
        <position position="241"/>
    </location>
</feature>
<dbReference type="SUPFAM" id="SSF56672">
    <property type="entry name" value="DNA/RNA polymerases"/>
    <property type="match status" value="1"/>
</dbReference>
<sequence length="241" mass="26989">MKPVTTISTHRGLFMFIHLPFGIHSAPSIFQRTIENVIAGIPKTFVYLDGILITGCTMEEHLKSLKLILDRLKECGLRVKKEKCDFLVDQVDFLGFSISAQGLAPLAEKIRPRVEAPQPRNKHELRSFLGMAYSASRHTFSPTELLATSGRNLTADALSRLPLRDVPLHTAKPADLVNLMNCVDDLPITAAEIRVETRKDPELSRMLRFTSCGWPENVGSRFYERSSELSVEDGCLLRGAR</sequence>
<dbReference type="PANTHER" id="PTHR37984">
    <property type="entry name" value="PROTEIN CBG26694"/>
    <property type="match status" value="1"/>
</dbReference>
<name>A0A1S8X2J9_OPIVI</name>
<organism evidence="2 3">
    <name type="scientific">Opisthorchis viverrini</name>
    <name type="common">Southeast Asian liver fluke</name>
    <dbReference type="NCBI Taxonomy" id="6198"/>
    <lineage>
        <taxon>Eukaryota</taxon>
        <taxon>Metazoa</taxon>
        <taxon>Spiralia</taxon>
        <taxon>Lophotrochozoa</taxon>
        <taxon>Platyhelminthes</taxon>
        <taxon>Trematoda</taxon>
        <taxon>Digenea</taxon>
        <taxon>Opisthorchiida</taxon>
        <taxon>Opisthorchiata</taxon>
        <taxon>Opisthorchiidae</taxon>
        <taxon>Opisthorchis</taxon>
    </lineage>
</organism>
<evidence type="ECO:0000259" key="1">
    <source>
        <dbReference type="Pfam" id="PF00078"/>
    </source>
</evidence>
<dbReference type="InterPro" id="IPR043502">
    <property type="entry name" value="DNA/RNA_pol_sf"/>
</dbReference>
<dbReference type="PANTHER" id="PTHR37984:SF5">
    <property type="entry name" value="PROTEIN NYNRIN-LIKE"/>
    <property type="match status" value="1"/>
</dbReference>
<proteinExistence type="predicted"/>
<dbReference type="Gene3D" id="3.30.70.270">
    <property type="match status" value="1"/>
</dbReference>
<reference evidence="2 3" key="1">
    <citation type="submission" date="2015-03" db="EMBL/GenBank/DDBJ databases">
        <title>Draft genome of the nematode, Opisthorchis viverrini.</title>
        <authorList>
            <person name="Mitreva M."/>
        </authorList>
    </citation>
    <scope>NUCLEOTIDE SEQUENCE [LARGE SCALE GENOMIC DNA]</scope>
    <source>
        <strain evidence="2">Khon Kaen</strain>
    </source>
</reference>
<protein>
    <recommendedName>
        <fullName evidence="1">Reverse transcriptase domain-containing protein</fullName>
    </recommendedName>
</protein>
<dbReference type="Proteomes" id="UP000243686">
    <property type="component" value="Unassembled WGS sequence"/>
</dbReference>
<keyword evidence="3" id="KW-1185">Reference proteome</keyword>
<dbReference type="AlphaFoldDB" id="A0A1S8X2J9"/>
<accession>A0A1S8X2J9</accession>
<evidence type="ECO:0000313" key="3">
    <source>
        <dbReference type="Proteomes" id="UP000243686"/>
    </source>
</evidence>
<dbReference type="CDD" id="cd01647">
    <property type="entry name" value="RT_LTR"/>
    <property type="match status" value="1"/>
</dbReference>